<accession>A0A7S0GTY9</accession>
<feature type="region of interest" description="Disordered" evidence="6">
    <location>
        <begin position="190"/>
        <end position="225"/>
    </location>
</feature>
<dbReference type="GO" id="GO:0005881">
    <property type="term" value="C:cytoplasmic microtubule"/>
    <property type="evidence" value="ECO:0007669"/>
    <property type="project" value="TreeGrafter"/>
</dbReference>
<dbReference type="PANTHER" id="PTHR31144">
    <property type="entry name" value="UPF0602 PROTEIN C4ORF47"/>
    <property type="match status" value="1"/>
</dbReference>
<reference evidence="7" key="1">
    <citation type="submission" date="2021-01" db="EMBL/GenBank/DDBJ databases">
        <authorList>
            <person name="Corre E."/>
            <person name="Pelletier E."/>
            <person name="Niang G."/>
            <person name="Scheremetjew M."/>
            <person name="Finn R."/>
            <person name="Kale V."/>
            <person name="Holt S."/>
            <person name="Cochrane G."/>
            <person name="Meng A."/>
            <person name="Brown T."/>
            <person name="Cohen L."/>
        </authorList>
    </citation>
    <scope>NUCLEOTIDE SEQUENCE</scope>
    <source>
        <strain evidence="7">CCAC1681</strain>
    </source>
</reference>
<dbReference type="EMBL" id="HBEN01007639">
    <property type="protein sequence ID" value="CAD8440364.1"/>
    <property type="molecule type" value="Transcribed_RNA"/>
</dbReference>
<dbReference type="PANTHER" id="PTHR31144:SF1">
    <property type="entry name" value="UPF0602 PROTEIN C4ORF47"/>
    <property type="match status" value="1"/>
</dbReference>
<evidence type="ECO:0000256" key="1">
    <source>
        <dbReference type="ARBA" id="ARBA00004300"/>
    </source>
</evidence>
<evidence type="ECO:0000256" key="5">
    <source>
        <dbReference type="ARBA" id="ARBA00035693"/>
    </source>
</evidence>
<evidence type="ECO:0000256" key="2">
    <source>
        <dbReference type="ARBA" id="ARBA00022490"/>
    </source>
</evidence>
<proteinExistence type="inferred from homology"/>
<feature type="region of interest" description="Disordered" evidence="6">
    <location>
        <begin position="73"/>
        <end position="156"/>
    </location>
</feature>
<dbReference type="AlphaFoldDB" id="A0A7S0GTY9"/>
<gene>
    <name evidence="7" type="ORF">MSP1401_LOCUS6274</name>
</gene>
<evidence type="ECO:0000256" key="4">
    <source>
        <dbReference type="ARBA" id="ARBA00035656"/>
    </source>
</evidence>
<feature type="compositionally biased region" description="Basic and acidic residues" evidence="6">
    <location>
        <begin position="268"/>
        <end position="294"/>
    </location>
</feature>
<evidence type="ECO:0000256" key="3">
    <source>
        <dbReference type="ARBA" id="ARBA00023212"/>
    </source>
</evidence>
<protein>
    <recommendedName>
        <fullName evidence="5">Cilia-and flagella-associated protein 96</fullName>
    </recommendedName>
</protein>
<name>A0A7S0GTY9_MICPS</name>
<sequence>MSRSKTAMKYGTFGESMFLSSGEPYNDKDPMRSSRHSGLNMIACRKKTGKGNKAAFDDFKPLYANREKYKGVMTVEERRERREKKSQGVIQPVMKPPGRVRSKTTGLGSYDGAIGGKVEYMEHSDPESQRKQKGDFPDKPRNITTKPGKKGSYGMRGVTISETTTKLGVAGEYAYAADEYDVEKRLERESRIVGKKKEQGNPFRPTGPGKKGGLGTRGTTLGGAKGVGVVGEYRYEPEGPEVIEITSPPEKAWRVSKPNRGAINKPPRYAEDPAELKEAAARELREQNREKMNEKPFVPLTRGGAKQSATPSVTRMNFAKGR</sequence>
<dbReference type="InterPro" id="IPR029358">
    <property type="entry name" value="CFAP96"/>
</dbReference>
<feature type="region of interest" description="Disordered" evidence="6">
    <location>
        <begin position="253"/>
        <end position="322"/>
    </location>
</feature>
<comment type="similarity">
    <text evidence="4">Belongs to the CFAP96 family.</text>
</comment>
<feature type="compositionally biased region" description="Basic and acidic residues" evidence="6">
    <location>
        <begin position="119"/>
        <end position="141"/>
    </location>
</feature>
<evidence type="ECO:0000256" key="6">
    <source>
        <dbReference type="SAM" id="MobiDB-lite"/>
    </source>
</evidence>
<comment type="subcellular location">
    <subcellularLocation>
        <location evidence="1">Cytoplasm</location>
        <location evidence="1">Cytoskeleton</location>
        <location evidence="1">Microtubule organizing center</location>
        <location evidence="1">Centrosome</location>
    </subcellularLocation>
</comment>
<feature type="compositionally biased region" description="Basic and acidic residues" evidence="6">
    <location>
        <begin position="190"/>
        <end position="199"/>
    </location>
</feature>
<evidence type="ECO:0000313" key="7">
    <source>
        <dbReference type="EMBL" id="CAD8440364.1"/>
    </source>
</evidence>
<feature type="compositionally biased region" description="Basic and acidic residues" evidence="6">
    <location>
        <begin position="73"/>
        <end position="86"/>
    </location>
</feature>
<feature type="compositionally biased region" description="Gly residues" evidence="6">
    <location>
        <begin position="209"/>
        <end position="225"/>
    </location>
</feature>
<keyword evidence="3" id="KW-0206">Cytoskeleton</keyword>
<dbReference type="Pfam" id="PF15239">
    <property type="entry name" value="CFAP96-like"/>
    <property type="match status" value="1"/>
</dbReference>
<keyword evidence="2" id="KW-0963">Cytoplasm</keyword>
<organism evidence="7">
    <name type="scientific">Micromonas pusilla</name>
    <name type="common">Picoplanktonic green alga</name>
    <name type="synonym">Chromulina pusilla</name>
    <dbReference type="NCBI Taxonomy" id="38833"/>
    <lineage>
        <taxon>Eukaryota</taxon>
        <taxon>Viridiplantae</taxon>
        <taxon>Chlorophyta</taxon>
        <taxon>Mamiellophyceae</taxon>
        <taxon>Mamiellales</taxon>
        <taxon>Mamiellaceae</taxon>
        <taxon>Micromonas</taxon>
    </lineage>
</organism>